<dbReference type="AlphaFoldDB" id="V5ZAP3"/>
<protein>
    <submittedName>
        <fullName evidence="1">Uncharacterized protein</fullName>
    </submittedName>
</protein>
<dbReference type="EMBL" id="CAHS01000015">
    <property type="protein sequence ID" value="CCG87970.1"/>
    <property type="molecule type" value="Genomic_DNA"/>
</dbReference>
<evidence type="ECO:0000313" key="1">
    <source>
        <dbReference type="EMBL" id="CCG87970.1"/>
    </source>
</evidence>
<keyword evidence="2" id="KW-1185">Reference proteome</keyword>
<reference evidence="1 2" key="1">
    <citation type="journal article" date="2013" name="Syst. Appl. Microbiol.">
        <title>Phylogenetic position and virulence apparatus of the pear flower necrosis pathogen Erwinia piriflorinigrans CFBP 5888T as assessed by comparative genomics.</title>
        <authorList>
            <person name="Smits T.H."/>
            <person name="Rezzonico F."/>
            <person name="Lopez M.M."/>
            <person name="Blom J."/>
            <person name="Goesmann A."/>
            <person name="Frey J.E."/>
            <person name="Duffy B."/>
        </authorList>
    </citation>
    <scope>NUCLEOTIDE SEQUENCE [LARGE SCALE GENOMIC DNA]</scope>
    <source>
        <strain evidence="2">CFBP5888</strain>
    </source>
</reference>
<proteinExistence type="predicted"/>
<comment type="caution">
    <text evidence="1">The sequence shown here is derived from an EMBL/GenBank/DDBJ whole genome shotgun (WGS) entry which is preliminary data.</text>
</comment>
<dbReference type="Proteomes" id="UP000018217">
    <property type="component" value="Unassembled WGS sequence"/>
</dbReference>
<dbReference type="STRING" id="1161919.EPIR_2607"/>
<name>V5ZAP3_9GAMM</name>
<organism evidence="1 2">
    <name type="scientific">Erwinia piriflorinigrans CFBP 5888</name>
    <dbReference type="NCBI Taxonomy" id="1161919"/>
    <lineage>
        <taxon>Bacteria</taxon>
        <taxon>Pseudomonadati</taxon>
        <taxon>Pseudomonadota</taxon>
        <taxon>Gammaproteobacteria</taxon>
        <taxon>Enterobacterales</taxon>
        <taxon>Erwiniaceae</taxon>
        <taxon>Erwinia</taxon>
    </lineage>
</organism>
<sequence length="43" mass="5117">MNSDERINLCFRLISIDDFILKFIDKMLFKVCIRIGVIFLIPL</sequence>
<accession>V5ZAP3</accession>
<gene>
    <name evidence="1" type="ORF">EPIR_2607</name>
</gene>
<evidence type="ECO:0000313" key="2">
    <source>
        <dbReference type="Proteomes" id="UP000018217"/>
    </source>
</evidence>